<protein>
    <submittedName>
        <fullName evidence="1">Uncharacterized protein</fullName>
    </submittedName>
</protein>
<comment type="caution">
    <text evidence="1">The sequence shown here is derived from an EMBL/GenBank/DDBJ whole genome shotgun (WGS) entry which is preliminary data.</text>
</comment>
<proteinExistence type="predicted"/>
<name>A0ACC2R9Z0_9NEOP</name>
<sequence>MDEEQATIDSQFVAYAKLFDSKKRSGETITLWNNDYWLRQANIIDDRKVTMTDTGIIFNKYGKSEIDFDEWMVFITELCELKKLDLEKIIETLTNCGLPGESPVEIPQYRNFFLTFKSKNALEGSSSMGVTKNK</sequence>
<organism evidence="1 2">
    <name type="scientific">Mythimna loreyi</name>
    <dbReference type="NCBI Taxonomy" id="667449"/>
    <lineage>
        <taxon>Eukaryota</taxon>
        <taxon>Metazoa</taxon>
        <taxon>Ecdysozoa</taxon>
        <taxon>Arthropoda</taxon>
        <taxon>Hexapoda</taxon>
        <taxon>Insecta</taxon>
        <taxon>Pterygota</taxon>
        <taxon>Neoptera</taxon>
        <taxon>Endopterygota</taxon>
        <taxon>Lepidoptera</taxon>
        <taxon>Glossata</taxon>
        <taxon>Ditrysia</taxon>
        <taxon>Noctuoidea</taxon>
        <taxon>Noctuidae</taxon>
        <taxon>Noctuinae</taxon>
        <taxon>Hadenini</taxon>
        <taxon>Mythimna</taxon>
    </lineage>
</organism>
<reference evidence="1" key="1">
    <citation type="submission" date="2023-03" db="EMBL/GenBank/DDBJ databases">
        <title>Chromosome-level genomes of two armyworms, Mythimna separata and Mythimna loreyi, provide insights into the biosynthesis and reception of sex pheromones.</title>
        <authorList>
            <person name="Zhao H."/>
        </authorList>
    </citation>
    <scope>NUCLEOTIDE SEQUENCE</scope>
    <source>
        <strain evidence="1">BeijingLab</strain>
    </source>
</reference>
<dbReference type="Proteomes" id="UP001231649">
    <property type="component" value="Chromosome 1"/>
</dbReference>
<gene>
    <name evidence="1" type="ORF">PYW08_000083</name>
</gene>
<keyword evidence="2" id="KW-1185">Reference proteome</keyword>
<evidence type="ECO:0000313" key="1">
    <source>
        <dbReference type="EMBL" id="KAJ8737488.1"/>
    </source>
</evidence>
<accession>A0ACC2R9Z0</accession>
<evidence type="ECO:0000313" key="2">
    <source>
        <dbReference type="Proteomes" id="UP001231649"/>
    </source>
</evidence>
<dbReference type="EMBL" id="CM056777">
    <property type="protein sequence ID" value="KAJ8737488.1"/>
    <property type="molecule type" value="Genomic_DNA"/>
</dbReference>